<sequence length="178" mass="19802">MCKVEEFPPKRSLNMVTIGVLNMLQMCLHWLSCRCSASMQAFAECAPTSEITGDQHLAATSFISDSLYNPSKNLSTMLFTETSYKGAWGSPSPSPSQVYNGLARDSGIHIERRYAASAGNSGDKLSPCALPQHPIYRRRWDSVRSTRYHHNAISGMTKPSVLEPHSHSHLRNMQESDD</sequence>
<dbReference type="EMBL" id="OC914877">
    <property type="protein sequence ID" value="CAD7637127.1"/>
    <property type="molecule type" value="Genomic_DNA"/>
</dbReference>
<name>A0A7R9LBA5_9ACAR</name>
<dbReference type="OrthoDB" id="10556735at2759"/>
<protein>
    <submittedName>
        <fullName evidence="2">Uncharacterized protein</fullName>
    </submittedName>
</protein>
<dbReference type="Proteomes" id="UP000728032">
    <property type="component" value="Unassembled WGS sequence"/>
</dbReference>
<evidence type="ECO:0000256" key="1">
    <source>
        <dbReference type="SAM" id="MobiDB-lite"/>
    </source>
</evidence>
<gene>
    <name evidence="2" type="ORF">ONB1V03_LOCUS627</name>
</gene>
<accession>A0A7R9LBA5</accession>
<proteinExistence type="predicted"/>
<evidence type="ECO:0000313" key="2">
    <source>
        <dbReference type="EMBL" id="CAD7637127.1"/>
    </source>
</evidence>
<reference evidence="2" key="1">
    <citation type="submission" date="2020-11" db="EMBL/GenBank/DDBJ databases">
        <authorList>
            <person name="Tran Van P."/>
        </authorList>
    </citation>
    <scope>NUCLEOTIDE SEQUENCE</scope>
</reference>
<organism evidence="2">
    <name type="scientific">Oppiella nova</name>
    <dbReference type="NCBI Taxonomy" id="334625"/>
    <lineage>
        <taxon>Eukaryota</taxon>
        <taxon>Metazoa</taxon>
        <taxon>Ecdysozoa</taxon>
        <taxon>Arthropoda</taxon>
        <taxon>Chelicerata</taxon>
        <taxon>Arachnida</taxon>
        <taxon>Acari</taxon>
        <taxon>Acariformes</taxon>
        <taxon>Sarcoptiformes</taxon>
        <taxon>Oribatida</taxon>
        <taxon>Brachypylina</taxon>
        <taxon>Oppioidea</taxon>
        <taxon>Oppiidae</taxon>
        <taxon>Oppiella</taxon>
    </lineage>
</organism>
<evidence type="ECO:0000313" key="3">
    <source>
        <dbReference type="Proteomes" id="UP000728032"/>
    </source>
</evidence>
<dbReference type="EMBL" id="CAJPVJ010000052">
    <property type="protein sequence ID" value="CAG2159702.1"/>
    <property type="molecule type" value="Genomic_DNA"/>
</dbReference>
<keyword evidence="3" id="KW-1185">Reference proteome</keyword>
<feature type="region of interest" description="Disordered" evidence="1">
    <location>
        <begin position="156"/>
        <end position="178"/>
    </location>
</feature>
<dbReference type="AlphaFoldDB" id="A0A7R9LBA5"/>